<comment type="caution">
    <text evidence="2">The sequence shown here is derived from an EMBL/GenBank/DDBJ whole genome shotgun (WGS) entry which is preliminary data.</text>
</comment>
<reference evidence="2 3" key="1">
    <citation type="submission" date="2018-07" db="EMBL/GenBank/DDBJ databases">
        <title>a novel species of Sphingomonas isolated from the rhizosphere soil of Araceae plant.</title>
        <authorList>
            <person name="Zhiyong W."/>
            <person name="Qinglan Z."/>
            <person name="Zhiwei F."/>
            <person name="Ding X."/>
            <person name="Gejiao W."/>
            <person name="Shixue Z."/>
        </authorList>
    </citation>
    <scope>NUCLEOTIDE SEQUENCE [LARGE SCALE GENOMIC DNA]</scope>
    <source>
        <strain evidence="2 3">WZY 27</strain>
    </source>
</reference>
<evidence type="ECO:0000256" key="1">
    <source>
        <dbReference type="SAM" id="MobiDB-lite"/>
    </source>
</evidence>
<evidence type="ECO:0008006" key="4">
    <source>
        <dbReference type="Google" id="ProtNLM"/>
    </source>
</evidence>
<proteinExistence type="predicted"/>
<organism evidence="2 3">
    <name type="scientific">Sphingomonas aracearum</name>
    <dbReference type="NCBI Taxonomy" id="2283317"/>
    <lineage>
        <taxon>Bacteria</taxon>
        <taxon>Pseudomonadati</taxon>
        <taxon>Pseudomonadota</taxon>
        <taxon>Alphaproteobacteria</taxon>
        <taxon>Sphingomonadales</taxon>
        <taxon>Sphingomonadaceae</taxon>
        <taxon>Sphingomonas</taxon>
    </lineage>
</organism>
<evidence type="ECO:0000313" key="2">
    <source>
        <dbReference type="EMBL" id="RDE05113.1"/>
    </source>
</evidence>
<protein>
    <recommendedName>
        <fullName evidence="4">DUF3618 domain-containing protein</fullName>
    </recommendedName>
</protein>
<feature type="region of interest" description="Disordered" evidence="1">
    <location>
        <begin position="1"/>
        <end position="30"/>
    </location>
</feature>
<name>A0A369VSX1_9SPHN</name>
<dbReference type="EMBL" id="QQNB01000002">
    <property type="protein sequence ID" value="RDE05113.1"/>
    <property type="molecule type" value="Genomic_DNA"/>
</dbReference>
<evidence type="ECO:0000313" key="3">
    <source>
        <dbReference type="Proteomes" id="UP000253918"/>
    </source>
</evidence>
<dbReference type="AlphaFoldDB" id="A0A369VSX1"/>
<dbReference type="RefSeq" id="WP_114687184.1">
    <property type="nucleotide sequence ID" value="NZ_QQNB01000002.1"/>
</dbReference>
<dbReference type="Proteomes" id="UP000253918">
    <property type="component" value="Unassembled WGS sequence"/>
</dbReference>
<accession>A0A369VSX1</accession>
<dbReference type="OrthoDB" id="7595088at2"/>
<keyword evidence="3" id="KW-1185">Reference proteome</keyword>
<feature type="compositionally biased region" description="Basic and acidic residues" evidence="1">
    <location>
        <begin position="20"/>
        <end position="30"/>
    </location>
</feature>
<gene>
    <name evidence="2" type="ORF">DVW87_07460</name>
</gene>
<sequence length="154" mass="15267">MADTQNTAAKPKGASQADAASKKDTLGRAVTDAREQASLAARRTVEAIEANPLPAVVGGLAVGVIAGALLPRAQQERQLLAPVGRKLASTTKDAVAAAKDSGRAELGALGLTRDSASQHGSQVAQNVLRAVIAASTAALAASKAANPPAEGSKG</sequence>